<accession>A0A919RF89</accession>
<proteinExistence type="predicted"/>
<organism evidence="1 2">
    <name type="scientific">Sinosporangium siamense</name>
    <dbReference type="NCBI Taxonomy" id="1367973"/>
    <lineage>
        <taxon>Bacteria</taxon>
        <taxon>Bacillati</taxon>
        <taxon>Actinomycetota</taxon>
        <taxon>Actinomycetes</taxon>
        <taxon>Streptosporangiales</taxon>
        <taxon>Streptosporangiaceae</taxon>
        <taxon>Sinosporangium</taxon>
    </lineage>
</organism>
<dbReference type="InterPro" id="IPR016181">
    <property type="entry name" value="Acyl_CoA_acyltransferase"/>
</dbReference>
<evidence type="ECO:0008006" key="3">
    <source>
        <dbReference type="Google" id="ProtNLM"/>
    </source>
</evidence>
<sequence length="196" mass="21862">MTVLFPHVKTGRTLLRPADPPDGVTVYELLQKAGLENLSSAELFAMMHLSDISAKFMVERRENGRTVGFASLHHLDQAGGHVQASVVTDESAASDGTAEEATMLVVNYAFAMWNIRKVYFWTADTGFEARSAFLKPAHEATLSEHLYDRGQLRDLYISAVYREQWVPEGPRTLARLVQTPLGSAEDQTDRPRMEGH</sequence>
<comment type="caution">
    <text evidence="1">The sequence shown here is derived from an EMBL/GenBank/DDBJ whole genome shotgun (WGS) entry which is preliminary data.</text>
</comment>
<dbReference type="Gene3D" id="3.40.630.30">
    <property type="match status" value="1"/>
</dbReference>
<dbReference type="AlphaFoldDB" id="A0A919RF89"/>
<protein>
    <recommendedName>
        <fullName evidence="3">N-acetyltransferase domain-containing protein</fullName>
    </recommendedName>
</protein>
<evidence type="ECO:0000313" key="2">
    <source>
        <dbReference type="Proteomes" id="UP000606172"/>
    </source>
</evidence>
<dbReference type="EMBL" id="BOOW01000006">
    <property type="protein sequence ID" value="GII90684.1"/>
    <property type="molecule type" value="Genomic_DNA"/>
</dbReference>
<dbReference type="Proteomes" id="UP000606172">
    <property type="component" value="Unassembled WGS sequence"/>
</dbReference>
<evidence type="ECO:0000313" key="1">
    <source>
        <dbReference type="EMBL" id="GII90684.1"/>
    </source>
</evidence>
<gene>
    <name evidence="1" type="ORF">Ssi02_09150</name>
</gene>
<reference evidence="1" key="1">
    <citation type="submission" date="2021-01" db="EMBL/GenBank/DDBJ databases">
        <title>Whole genome shotgun sequence of Sinosporangium siamense NBRC 109515.</title>
        <authorList>
            <person name="Komaki H."/>
            <person name="Tamura T."/>
        </authorList>
    </citation>
    <scope>NUCLEOTIDE SEQUENCE</scope>
    <source>
        <strain evidence="1">NBRC 109515</strain>
    </source>
</reference>
<keyword evidence="2" id="KW-1185">Reference proteome</keyword>
<name>A0A919RF89_9ACTN</name>
<dbReference type="SUPFAM" id="SSF55729">
    <property type="entry name" value="Acyl-CoA N-acyltransferases (Nat)"/>
    <property type="match status" value="1"/>
</dbReference>